<dbReference type="InterPro" id="IPR000717">
    <property type="entry name" value="PCI_dom"/>
</dbReference>
<comment type="similarity">
    <text evidence="1">Belongs to the proteasome subunit S11 family.</text>
</comment>
<dbReference type="AlphaFoldDB" id="A0AAD9ML76"/>
<dbReference type="EMBL" id="JASFZW010000006">
    <property type="protein sequence ID" value="KAK2077658.1"/>
    <property type="molecule type" value="Genomic_DNA"/>
</dbReference>
<dbReference type="SMART" id="SM00088">
    <property type="entry name" value="PINT"/>
    <property type="match status" value="1"/>
</dbReference>
<feature type="domain" description="PCI" evidence="3">
    <location>
        <begin position="178"/>
        <end position="349"/>
    </location>
</feature>
<gene>
    <name evidence="4" type="ORF">QBZ16_004504</name>
</gene>
<dbReference type="GO" id="GO:0005198">
    <property type="term" value="F:structural molecule activity"/>
    <property type="evidence" value="ECO:0007669"/>
    <property type="project" value="TreeGrafter"/>
</dbReference>
<reference evidence="4" key="1">
    <citation type="submission" date="2021-01" db="EMBL/GenBank/DDBJ databases">
        <authorList>
            <person name="Eckstrom K.M.E."/>
        </authorList>
    </citation>
    <scope>NUCLEOTIDE SEQUENCE</scope>
    <source>
        <strain evidence="4">UVCC 0001</strain>
    </source>
</reference>
<dbReference type="GO" id="GO:0008541">
    <property type="term" value="C:proteasome regulatory particle, lid subcomplex"/>
    <property type="evidence" value="ECO:0007669"/>
    <property type="project" value="TreeGrafter"/>
</dbReference>
<evidence type="ECO:0000313" key="4">
    <source>
        <dbReference type="EMBL" id="KAK2077658.1"/>
    </source>
</evidence>
<dbReference type="SUPFAM" id="SSF46785">
    <property type="entry name" value="Winged helix' DNA-binding domain"/>
    <property type="match status" value="1"/>
</dbReference>
<evidence type="ECO:0000313" key="5">
    <source>
        <dbReference type="Proteomes" id="UP001255856"/>
    </source>
</evidence>
<dbReference type="PROSITE" id="PS50250">
    <property type="entry name" value="PCI"/>
    <property type="match status" value="1"/>
</dbReference>
<dbReference type="InterPro" id="IPR035298">
    <property type="entry name" value="PSMD13"/>
</dbReference>
<evidence type="ECO:0000256" key="2">
    <source>
        <dbReference type="ARBA" id="ARBA00022942"/>
    </source>
</evidence>
<dbReference type="Pfam" id="PF22037">
    <property type="entry name" value="PSD13_N"/>
    <property type="match status" value="1"/>
</dbReference>
<sequence length="393" mass="43395">MDRPQLFLEETASRRPELSEDLAALGELYHKKLWHEISVKLEELIATPRFQTDGVLIALYQNFIASFASHINLLKLAKFAVAASRQIPSSQEGADFLRDVISGLENLGTPRAAAQPVLFLRMQVAQYQQAAGEMEAAKKAFDAGDRELEGLEGVDPTVSAAVYAVGMAHHKARQDYGGFYRAALRYLSYIRQEDLPAEERLALAVDVSLAALLGEQVYSFGELLLHPIVEVLRDGSFAWLYDLLQAFNKGDIHTYDDLCVKHAAKLNAQPALVQHERRLREKITILSLIELVSSLPPEARTLSLEAIGQQTKLPLDGVEFLLMKALALHLIEAVIDQVAGTVRVSWVQPRVLTMDQVQRLAGQLDAWADRVADVQRSLQESAAGLIPVSSVAA</sequence>
<dbReference type="Pfam" id="PF01399">
    <property type="entry name" value="PCI"/>
    <property type="match status" value="1"/>
</dbReference>
<dbReference type="Proteomes" id="UP001255856">
    <property type="component" value="Unassembled WGS sequence"/>
</dbReference>
<dbReference type="GO" id="GO:0005634">
    <property type="term" value="C:nucleus"/>
    <property type="evidence" value="ECO:0007669"/>
    <property type="project" value="TreeGrafter"/>
</dbReference>
<proteinExistence type="inferred from homology"/>
<evidence type="ECO:0000256" key="1">
    <source>
        <dbReference type="ARBA" id="ARBA00006207"/>
    </source>
</evidence>
<protein>
    <recommendedName>
        <fullName evidence="3">PCI domain-containing protein</fullName>
    </recommendedName>
</protein>
<keyword evidence="5" id="KW-1185">Reference proteome</keyword>
<organism evidence="4 5">
    <name type="scientific">Prototheca wickerhamii</name>
    <dbReference type="NCBI Taxonomy" id="3111"/>
    <lineage>
        <taxon>Eukaryota</taxon>
        <taxon>Viridiplantae</taxon>
        <taxon>Chlorophyta</taxon>
        <taxon>core chlorophytes</taxon>
        <taxon>Trebouxiophyceae</taxon>
        <taxon>Chlorellales</taxon>
        <taxon>Chlorellaceae</taxon>
        <taxon>Prototheca</taxon>
    </lineage>
</organism>
<dbReference type="PANTHER" id="PTHR10539">
    <property type="entry name" value="26S PROTEASOME NON-ATPASE REGULATORY SUBUNIT 13"/>
    <property type="match status" value="1"/>
</dbReference>
<dbReference type="InterPro" id="IPR036390">
    <property type="entry name" value="WH_DNA-bd_sf"/>
</dbReference>
<name>A0AAD9ML76_PROWI</name>
<comment type="caution">
    <text evidence="4">The sequence shown here is derived from an EMBL/GenBank/DDBJ whole genome shotgun (WGS) entry which is preliminary data.</text>
</comment>
<keyword evidence="2" id="KW-0647">Proteasome</keyword>
<dbReference type="GO" id="GO:0005829">
    <property type="term" value="C:cytosol"/>
    <property type="evidence" value="ECO:0007669"/>
    <property type="project" value="TreeGrafter"/>
</dbReference>
<accession>A0AAD9ML76</accession>
<dbReference type="GO" id="GO:0006511">
    <property type="term" value="P:ubiquitin-dependent protein catabolic process"/>
    <property type="evidence" value="ECO:0007669"/>
    <property type="project" value="TreeGrafter"/>
</dbReference>
<dbReference type="InterPro" id="IPR054179">
    <property type="entry name" value="PSD13_N"/>
</dbReference>
<evidence type="ECO:0000259" key="3">
    <source>
        <dbReference type="PROSITE" id="PS50250"/>
    </source>
</evidence>
<dbReference type="PANTHER" id="PTHR10539:SF0">
    <property type="entry name" value="26S PROTEASOME NON-ATPASE REGULATORY SUBUNIT 13"/>
    <property type="match status" value="1"/>
</dbReference>